<evidence type="ECO:0000259" key="1">
    <source>
        <dbReference type="Pfam" id="PF13673"/>
    </source>
</evidence>
<comment type="caution">
    <text evidence="2">The sequence shown here is derived from an EMBL/GenBank/DDBJ whole genome shotgun (WGS) entry which is preliminary data.</text>
</comment>
<evidence type="ECO:0000313" key="3">
    <source>
        <dbReference type="Proteomes" id="UP000030664"/>
    </source>
</evidence>
<dbReference type="GO" id="GO:0016747">
    <property type="term" value="F:acyltransferase activity, transferring groups other than amino-acyl groups"/>
    <property type="evidence" value="ECO:0007669"/>
    <property type="project" value="InterPro"/>
</dbReference>
<dbReference type="Gene3D" id="3.40.630.30">
    <property type="match status" value="1"/>
</dbReference>
<feature type="domain" description="N-acetyltransferase" evidence="1">
    <location>
        <begin position="140"/>
        <end position="207"/>
    </location>
</feature>
<reference evidence="2 3" key="1">
    <citation type="submission" date="2014-09" db="EMBL/GenBank/DDBJ databases">
        <title>High-quality draft genome sequence of Kocuria marina SO9-6, an actinobacterium isolated from a copper mine.</title>
        <authorList>
            <person name="Castro D.B."/>
            <person name="Pereira L.B."/>
            <person name="Silva M.V."/>
            <person name="Silva B.P."/>
            <person name="Zanardi B.R."/>
            <person name="Carlos C."/>
            <person name="Belgini D.R."/>
            <person name="Limache E.G."/>
            <person name="Lacerda G.V."/>
            <person name="Nery M.B."/>
            <person name="Gomes M.B."/>
            <person name="Souza S."/>
            <person name="Silva T.M."/>
            <person name="Rodrigues V.D."/>
            <person name="Paulino L.C."/>
            <person name="Vicentini R."/>
            <person name="Ferraz L.F."/>
            <person name="Ottoboni L.M."/>
        </authorList>
    </citation>
    <scope>NUCLEOTIDE SEQUENCE [LARGE SCALE GENOMIC DNA]</scope>
    <source>
        <strain evidence="2 3">SO9-6</strain>
    </source>
</reference>
<dbReference type="InterPro" id="IPR000182">
    <property type="entry name" value="GNAT_dom"/>
</dbReference>
<dbReference type="InterPro" id="IPR016181">
    <property type="entry name" value="Acyl_CoA_acyltransferase"/>
</dbReference>
<proteinExistence type="predicted"/>
<dbReference type="eggNOG" id="COG0454">
    <property type="taxonomic scope" value="Bacteria"/>
</dbReference>
<dbReference type="EMBL" id="JROM01000016">
    <property type="protein sequence ID" value="KHE74813.1"/>
    <property type="molecule type" value="Genomic_DNA"/>
</dbReference>
<accession>A0A0B0DBM5</accession>
<sequence>MHTTQGADHDPAQQIDILPAAAADTQRAAATLARAFSVDPHVVGLLPPGDVIGSLTVLWERIVRETLQAGGHAYLAARRGEEQPLGVALWEAPGSKVSIPRMLPGLLAYARVFRDRLPDALATEFLAHRQHPATPHWYLKAVGTLPDLQRTGVGSMLLNERLAHIDREHTGAYLEASTLDLVPFYSRFGFISRGPVPSRGTVPAIGMWRPSVA</sequence>
<dbReference type="PANTHER" id="PTHR42791">
    <property type="entry name" value="GNAT FAMILY ACETYLTRANSFERASE"/>
    <property type="match status" value="1"/>
</dbReference>
<dbReference type="InterPro" id="IPR052523">
    <property type="entry name" value="Trichothecene_AcTrans"/>
</dbReference>
<dbReference type="Proteomes" id="UP000030664">
    <property type="component" value="Unassembled WGS sequence"/>
</dbReference>
<dbReference type="RefSeq" id="WP_035961293.1">
    <property type="nucleotide sequence ID" value="NZ_JROM01000016.1"/>
</dbReference>
<dbReference type="AlphaFoldDB" id="A0A0B0DBM5"/>
<gene>
    <name evidence="2" type="ORF">AS25_03025</name>
</gene>
<organism evidence="2 3">
    <name type="scientific">Kocuria marina</name>
    <dbReference type="NCBI Taxonomy" id="223184"/>
    <lineage>
        <taxon>Bacteria</taxon>
        <taxon>Bacillati</taxon>
        <taxon>Actinomycetota</taxon>
        <taxon>Actinomycetes</taxon>
        <taxon>Micrococcales</taxon>
        <taxon>Micrococcaceae</taxon>
        <taxon>Kocuria</taxon>
    </lineage>
</organism>
<dbReference type="PANTHER" id="PTHR42791:SF1">
    <property type="entry name" value="N-ACETYLTRANSFERASE DOMAIN-CONTAINING PROTEIN"/>
    <property type="match status" value="1"/>
</dbReference>
<evidence type="ECO:0000313" key="2">
    <source>
        <dbReference type="EMBL" id="KHE74813.1"/>
    </source>
</evidence>
<dbReference type="Pfam" id="PF13673">
    <property type="entry name" value="Acetyltransf_10"/>
    <property type="match status" value="1"/>
</dbReference>
<dbReference type="SUPFAM" id="SSF55729">
    <property type="entry name" value="Acyl-CoA N-acyltransferases (Nat)"/>
    <property type="match status" value="1"/>
</dbReference>
<dbReference type="CDD" id="cd04301">
    <property type="entry name" value="NAT_SF"/>
    <property type="match status" value="1"/>
</dbReference>
<protein>
    <recommendedName>
        <fullName evidence="1">N-acetyltransferase domain-containing protein</fullName>
    </recommendedName>
</protein>
<name>A0A0B0DBM5_9MICC</name>
<dbReference type="STRING" id="223184.AS25_03025"/>